<keyword evidence="12" id="KW-0675">Receptor</keyword>
<protein>
    <recommendedName>
        <fullName evidence="3">receptor protein-tyrosine kinase</fullName>
        <ecNumber evidence="3">2.7.10.1</ecNumber>
    </recommendedName>
</protein>
<dbReference type="FunFam" id="1.10.510.10:FF:000743">
    <property type="entry name" value="Predicted protein"/>
    <property type="match status" value="1"/>
</dbReference>
<feature type="transmembrane region" description="Helical" evidence="17">
    <location>
        <begin position="28"/>
        <end position="48"/>
    </location>
</feature>
<dbReference type="InterPro" id="IPR016201">
    <property type="entry name" value="PSI"/>
</dbReference>
<dbReference type="PROSITE" id="PS00109">
    <property type="entry name" value="PROTEIN_KINASE_TYR"/>
    <property type="match status" value="1"/>
</dbReference>
<dbReference type="GO" id="GO:0007399">
    <property type="term" value="P:nervous system development"/>
    <property type="evidence" value="ECO:0007669"/>
    <property type="project" value="UniProtKB-KW"/>
</dbReference>
<evidence type="ECO:0000259" key="19">
    <source>
        <dbReference type="PROSITE" id="PS51004"/>
    </source>
</evidence>
<name>A0A6G1S9N0_9ACAR</name>
<proteinExistence type="inferred from homology"/>
<accession>A0A6G1S9N0</accession>
<dbReference type="SUPFAM" id="SSF81296">
    <property type="entry name" value="E set domains"/>
    <property type="match status" value="1"/>
</dbReference>
<dbReference type="Gene3D" id="3.30.1680.10">
    <property type="entry name" value="ligand-binding face of the semaphorins, domain 2"/>
    <property type="match status" value="1"/>
</dbReference>
<dbReference type="Pfam" id="PF01833">
    <property type="entry name" value="TIG"/>
    <property type="match status" value="1"/>
</dbReference>
<keyword evidence="6" id="KW-0677">Repeat</keyword>
<dbReference type="GO" id="GO:0005886">
    <property type="term" value="C:plasma membrane"/>
    <property type="evidence" value="ECO:0007669"/>
    <property type="project" value="TreeGrafter"/>
</dbReference>
<dbReference type="PROSITE" id="PS51004">
    <property type="entry name" value="SEMA"/>
    <property type="match status" value="1"/>
</dbReference>
<dbReference type="SMART" id="SM00429">
    <property type="entry name" value="IPT"/>
    <property type="match status" value="1"/>
</dbReference>
<evidence type="ECO:0000256" key="14">
    <source>
        <dbReference type="ARBA" id="ARBA00051243"/>
    </source>
</evidence>
<feature type="binding site" evidence="16">
    <location>
        <position position="964"/>
    </location>
    <ligand>
        <name>ATP</name>
        <dbReference type="ChEBI" id="CHEBI:30616"/>
    </ligand>
</feature>
<dbReference type="PANTHER" id="PTHR24416:SF564">
    <property type="entry name" value="MACROPHAGE-STIMULATING PROTEIN RECEPTOR"/>
    <property type="match status" value="1"/>
</dbReference>
<evidence type="ECO:0000256" key="9">
    <source>
        <dbReference type="ARBA" id="ARBA00022989"/>
    </source>
</evidence>
<feature type="domain" description="Protein kinase" evidence="18">
    <location>
        <begin position="931"/>
        <end position="1197"/>
    </location>
</feature>
<dbReference type="InterPro" id="IPR002909">
    <property type="entry name" value="IPT_dom"/>
</dbReference>
<dbReference type="SMART" id="SM00219">
    <property type="entry name" value="TyrKc"/>
    <property type="match status" value="1"/>
</dbReference>
<keyword evidence="9 17" id="KW-1133">Transmembrane helix</keyword>
<dbReference type="PROSITE" id="PS50011">
    <property type="entry name" value="PROTEIN_KINASE_DOM"/>
    <property type="match status" value="1"/>
</dbReference>
<keyword evidence="10 17" id="KW-0472">Membrane</keyword>
<dbReference type="InterPro" id="IPR001627">
    <property type="entry name" value="Semap_dom"/>
</dbReference>
<dbReference type="GO" id="GO:0043235">
    <property type="term" value="C:receptor complex"/>
    <property type="evidence" value="ECO:0007669"/>
    <property type="project" value="TreeGrafter"/>
</dbReference>
<dbReference type="InterPro" id="IPR015943">
    <property type="entry name" value="WD40/YVTN_repeat-like_dom_sf"/>
</dbReference>
<keyword evidence="20" id="KW-0418">Kinase</keyword>
<dbReference type="Gene3D" id="1.10.510.10">
    <property type="entry name" value="Transferase(Phosphotransferase) domain 1"/>
    <property type="match status" value="1"/>
</dbReference>
<dbReference type="GO" id="GO:0005524">
    <property type="term" value="F:ATP binding"/>
    <property type="evidence" value="ECO:0007669"/>
    <property type="project" value="UniProtKB-UniRule"/>
</dbReference>
<evidence type="ECO:0000256" key="13">
    <source>
        <dbReference type="ARBA" id="ARBA00023180"/>
    </source>
</evidence>
<dbReference type="Gene3D" id="2.60.40.10">
    <property type="entry name" value="Immunoglobulins"/>
    <property type="match status" value="1"/>
</dbReference>
<evidence type="ECO:0000256" key="6">
    <source>
        <dbReference type="ARBA" id="ARBA00022737"/>
    </source>
</evidence>
<dbReference type="GO" id="GO:0007169">
    <property type="term" value="P:cell surface receptor protein tyrosine kinase signaling pathway"/>
    <property type="evidence" value="ECO:0007669"/>
    <property type="project" value="TreeGrafter"/>
</dbReference>
<dbReference type="Gene3D" id="3.30.200.20">
    <property type="entry name" value="Phosphorylase Kinase, domain 1"/>
    <property type="match status" value="1"/>
</dbReference>
<dbReference type="GO" id="GO:0004714">
    <property type="term" value="F:transmembrane receptor protein tyrosine kinase activity"/>
    <property type="evidence" value="ECO:0007669"/>
    <property type="project" value="UniProtKB-EC"/>
</dbReference>
<dbReference type="PROSITE" id="PS00107">
    <property type="entry name" value="PROTEIN_KINASE_ATP"/>
    <property type="match status" value="1"/>
</dbReference>
<dbReference type="SMART" id="SM00423">
    <property type="entry name" value="PSI"/>
    <property type="match status" value="1"/>
</dbReference>
<keyword evidence="13" id="KW-0325">Glycoprotein</keyword>
<evidence type="ECO:0000256" key="7">
    <source>
        <dbReference type="ARBA" id="ARBA00022843"/>
    </source>
</evidence>
<dbReference type="InterPro" id="IPR000719">
    <property type="entry name" value="Prot_kinase_dom"/>
</dbReference>
<comment type="catalytic activity">
    <reaction evidence="14">
        <text>L-tyrosyl-[protein] + ATP = O-phospho-L-tyrosyl-[protein] + ADP + H(+)</text>
        <dbReference type="Rhea" id="RHEA:10596"/>
        <dbReference type="Rhea" id="RHEA-COMP:10136"/>
        <dbReference type="Rhea" id="RHEA-COMP:20101"/>
        <dbReference type="ChEBI" id="CHEBI:15378"/>
        <dbReference type="ChEBI" id="CHEBI:30616"/>
        <dbReference type="ChEBI" id="CHEBI:46858"/>
        <dbReference type="ChEBI" id="CHEBI:61978"/>
        <dbReference type="ChEBI" id="CHEBI:456216"/>
        <dbReference type="EC" id="2.7.10.1"/>
    </reaction>
</comment>
<organism evidence="20">
    <name type="scientific">Aceria tosichella</name>
    <name type="common">wheat curl mite</name>
    <dbReference type="NCBI Taxonomy" id="561515"/>
    <lineage>
        <taxon>Eukaryota</taxon>
        <taxon>Metazoa</taxon>
        <taxon>Ecdysozoa</taxon>
        <taxon>Arthropoda</taxon>
        <taxon>Chelicerata</taxon>
        <taxon>Arachnida</taxon>
        <taxon>Acari</taxon>
        <taxon>Acariformes</taxon>
        <taxon>Trombidiformes</taxon>
        <taxon>Prostigmata</taxon>
        <taxon>Eupodina</taxon>
        <taxon>Eriophyoidea</taxon>
        <taxon>Eriophyidae</taxon>
        <taxon>Eriophyinae</taxon>
        <taxon>Aceriini</taxon>
        <taxon>Aceria</taxon>
    </lineage>
</organism>
<dbReference type="InterPro" id="IPR011009">
    <property type="entry name" value="Kinase-like_dom_sf"/>
</dbReference>
<evidence type="ECO:0000256" key="2">
    <source>
        <dbReference type="ARBA" id="ARBA00010297"/>
    </source>
</evidence>
<dbReference type="InterPro" id="IPR050122">
    <property type="entry name" value="RTK"/>
</dbReference>
<dbReference type="SUPFAM" id="SSF103575">
    <property type="entry name" value="Plexin repeat"/>
    <property type="match status" value="1"/>
</dbReference>
<keyword evidence="4 17" id="KW-0812">Transmembrane</keyword>
<dbReference type="InterPro" id="IPR017441">
    <property type="entry name" value="Protein_kinase_ATP_BS"/>
</dbReference>
<comment type="caution">
    <text evidence="15">Lacks conserved residue(s) required for the propagation of feature annotation.</text>
</comment>
<evidence type="ECO:0000256" key="12">
    <source>
        <dbReference type="ARBA" id="ARBA00023170"/>
    </source>
</evidence>
<dbReference type="InterPro" id="IPR002165">
    <property type="entry name" value="Plexin_repeat"/>
</dbReference>
<evidence type="ECO:0000256" key="5">
    <source>
        <dbReference type="ARBA" id="ARBA00022729"/>
    </source>
</evidence>
<feature type="transmembrane region" description="Helical" evidence="17">
    <location>
        <begin position="805"/>
        <end position="828"/>
    </location>
</feature>
<dbReference type="InterPro" id="IPR001245">
    <property type="entry name" value="Ser-Thr/Tyr_kinase_cat_dom"/>
</dbReference>
<keyword evidence="16" id="KW-0547">Nucleotide-binding</keyword>
<dbReference type="SUPFAM" id="SSF56112">
    <property type="entry name" value="Protein kinase-like (PK-like)"/>
    <property type="match status" value="1"/>
</dbReference>
<evidence type="ECO:0000256" key="3">
    <source>
        <dbReference type="ARBA" id="ARBA00011902"/>
    </source>
</evidence>
<evidence type="ECO:0000256" key="16">
    <source>
        <dbReference type="PROSITE-ProRule" id="PRU10141"/>
    </source>
</evidence>
<feature type="domain" description="Sema" evidence="19">
    <location>
        <begin position="52"/>
        <end position="545"/>
    </location>
</feature>
<dbReference type="SMART" id="SM00630">
    <property type="entry name" value="Sema"/>
    <property type="match status" value="1"/>
</dbReference>
<dbReference type="InterPro" id="IPR014756">
    <property type="entry name" value="Ig_E-set"/>
</dbReference>
<evidence type="ECO:0000256" key="15">
    <source>
        <dbReference type="PROSITE-ProRule" id="PRU00352"/>
    </source>
</evidence>
<dbReference type="SUPFAM" id="SSF101912">
    <property type="entry name" value="Sema domain"/>
    <property type="match status" value="1"/>
</dbReference>
<dbReference type="EMBL" id="GGYP01002434">
    <property type="protein sequence ID" value="MDE47205.1"/>
    <property type="molecule type" value="Transcribed_RNA"/>
</dbReference>
<dbReference type="Pfam" id="PF01403">
    <property type="entry name" value="Sema"/>
    <property type="match status" value="1"/>
</dbReference>
<evidence type="ECO:0000256" key="4">
    <source>
        <dbReference type="ARBA" id="ARBA00022692"/>
    </source>
</evidence>
<comment type="similarity">
    <text evidence="2">Belongs to the plexin family.</text>
</comment>
<keyword evidence="16" id="KW-0067">ATP-binding</keyword>
<sequence length="1223" mass="137852">MDLLEYINRYKTTGVLSSCWRRKYSTRIILDALVVSALLFLCTHLIAITAPYKFVQGSDIGPIKLTSTLLGRDPDNLVYDDSDGSIFLAIDGDIYKRSSNLSLLSSTNISTQSSPSDAPSHYTNKLLQIIRINNVERLLACWQNRNLILKCVVHRLDDLKSIPVAWYLANNNATIFSTDFNEEMKVISSNENTNNLLIITSRLTSTSMNQLERVIDLRNVAQGSPISMPAMGIFRVTIDKLTKHAFFGLTTVLPYSKQLDDNLLLYHYIYTFNYEDYTYFILNDIRKPNSVDGTSGKETFNTVRLARICRNDTELSSYTEISITCGNQFDVYARVAYLDTSKPTQDQLLHVVYEKTSRVFYKNSAKSYLCSYSMKLIQDVFHKAVSDCHDGLLSATMLHKLHPENKQVPICQKNPSKDWCTSATNPYIDGYSNHHLVKEDTSIQLDGLSSANFLYATLQGYSMSKEVYFIGTESGLLTKINSFEEPLYTINLNDPQVKNYHAEGEKISNIFSNHSSPPHQISKYTAGSTHIFATSGNGLIRQLPINGCQFYLSCKNCLLARDPLQCVWCGDTCSSKDECDTSKQSTSSCPPIIKTFLPLSGPVTGGTRLTILGEGFGSGKGHLKVTVAEQECIVDWKKSDSNRIECVLKPVKGAQNSEIQIEVSDDTGILALRGTTRSKMPYKYVPIRLREFHTGYLPVNGSSKFRLVGENLGVGSERKVFFGDTECLELNTTQDTIDCMLGPLAAEAHDGSKPKFKLIVDGHEQEYTDIISHIHHGIFSNIYDNENATDIASDQIVIPQDGSSFLSPSSIFLTFILLVALTILMIYLTRYEGISQLRLKVMHNSTSDKSDLEAPKMNFRNMNGNNFLHLDTTARPSESLSGLIKLNDMTSDYFSKSEQLEQDKPLMHDVVDDEMMSILKQEKILIERNRLTLGHVLGSGQFGRVYKGFLKVENSGEHLTVAVKTLHNRCHWDDSSNNQAFLEEGLMMKDFAHENVLALIGVTFDSNGLPMVITPFMLYGDLRSYISDEASSPTVKELIEFGIQVAKGMAYLANLKFVHRDLAARNCMLDDNLTVKVADFGLSRDIYERDYYSSDNQKAKLPVKWMAIESLEKSVYSTKTDVWSYGVLLWELMTRGVVPYPDVDNFDLFTYLKEGRRMLRPRYCPVNLYRIMQACWSANSEDRPTFDELVKSVSNVITQLQEAKDSDGHQKVSRDETYCDVVR</sequence>
<dbReference type="PANTHER" id="PTHR24416">
    <property type="entry name" value="TYROSINE-PROTEIN KINASE RECEPTOR"/>
    <property type="match status" value="1"/>
</dbReference>
<dbReference type="CDD" id="cd00603">
    <property type="entry name" value="IPT_PCSR"/>
    <property type="match status" value="1"/>
</dbReference>
<evidence type="ECO:0000313" key="20">
    <source>
        <dbReference type="EMBL" id="MDE47205.1"/>
    </source>
</evidence>
<dbReference type="GO" id="GO:0016477">
    <property type="term" value="P:cell migration"/>
    <property type="evidence" value="ECO:0007669"/>
    <property type="project" value="TreeGrafter"/>
</dbReference>
<evidence type="ECO:0000256" key="17">
    <source>
        <dbReference type="SAM" id="Phobius"/>
    </source>
</evidence>
<dbReference type="EC" id="2.7.10.1" evidence="3"/>
<reference evidence="20" key="1">
    <citation type="submission" date="2018-10" db="EMBL/GenBank/DDBJ databases">
        <title>Transcriptome assembly of Aceria tosichella (Wheat curl mite) Type 2.</title>
        <authorList>
            <person name="Scully E.D."/>
            <person name="Geib S.M."/>
            <person name="Palmer N.A."/>
            <person name="Gupta A.K."/>
            <person name="Sarath G."/>
            <person name="Tatineni S."/>
        </authorList>
    </citation>
    <scope>NUCLEOTIDE SEQUENCE</scope>
    <source>
        <strain evidence="20">LincolnNE</strain>
    </source>
</reference>
<evidence type="ECO:0000256" key="11">
    <source>
        <dbReference type="ARBA" id="ARBA00023157"/>
    </source>
</evidence>
<keyword evidence="20" id="KW-0808">Transferase</keyword>
<dbReference type="Pfam" id="PF01437">
    <property type="entry name" value="PSI"/>
    <property type="match status" value="1"/>
</dbReference>
<dbReference type="Gene3D" id="2.130.10.10">
    <property type="entry name" value="YVTN repeat-like/Quinoprotein amine dehydrogenase"/>
    <property type="match status" value="1"/>
</dbReference>
<keyword evidence="8" id="KW-0524">Neurogenesis</keyword>
<evidence type="ECO:0000256" key="10">
    <source>
        <dbReference type="ARBA" id="ARBA00023136"/>
    </source>
</evidence>
<dbReference type="Pfam" id="PF07714">
    <property type="entry name" value="PK_Tyr_Ser-Thr"/>
    <property type="match status" value="1"/>
</dbReference>
<dbReference type="InterPro" id="IPR008266">
    <property type="entry name" value="Tyr_kinase_AS"/>
</dbReference>
<gene>
    <name evidence="20" type="primary">V-SEA</name>
    <name evidence="20" type="ORF">g.8748</name>
</gene>
<dbReference type="InterPro" id="IPR013783">
    <property type="entry name" value="Ig-like_fold"/>
</dbReference>
<dbReference type="AlphaFoldDB" id="A0A6G1S9N0"/>
<keyword evidence="11" id="KW-1015">Disulfide bond</keyword>
<keyword evidence="7" id="KW-0832">Ubl conjugation</keyword>
<evidence type="ECO:0000256" key="1">
    <source>
        <dbReference type="ARBA" id="ARBA00004167"/>
    </source>
</evidence>
<dbReference type="InterPro" id="IPR020635">
    <property type="entry name" value="Tyr_kinase_cat_dom"/>
</dbReference>
<dbReference type="PRINTS" id="PR00109">
    <property type="entry name" value="TYRKINASE"/>
</dbReference>
<comment type="subcellular location">
    <subcellularLocation>
        <location evidence="1">Membrane</location>
        <topology evidence="1">Single-pass membrane protein</topology>
    </subcellularLocation>
</comment>
<keyword evidence="5" id="KW-0732">Signal</keyword>
<dbReference type="InterPro" id="IPR036352">
    <property type="entry name" value="Semap_dom_sf"/>
</dbReference>
<evidence type="ECO:0000256" key="8">
    <source>
        <dbReference type="ARBA" id="ARBA00022902"/>
    </source>
</evidence>
<evidence type="ECO:0000259" key="18">
    <source>
        <dbReference type="PROSITE" id="PS50011"/>
    </source>
</evidence>